<evidence type="ECO:0000313" key="2">
    <source>
        <dbReference type="EMBL" id="CEM11941.1"/>
    </source>
</evidence>
<dbReference type="EMBL" id="CDMZ01000330">
    <property type="protein sequence ID" value="CEM11941.1"/>
    <property type="molecule type" value="Genomic_DNA"/>
</dbReference>
<dbReference type="PANTHER" id="PTHR13318:SF190">
    <property type="entry name" value="PARTNER OF PAIRED, ISOFORM B"/>
    <property type="match status" value="1"/>
</dbReference>
<proteinExistence type="predicted"/>
<reference evidence="2" key="1">
    <citation type="submission" date="2014-11" db="EMBL/GenBank/DDBJ databases">
        <authorList>
            <person name="Otto D Thomas"/>
            <person name="Naeem Raeece"/>
        </authorList>
    </citation>
    <scope>NUCLEOTIDE SEQUENCE</scope>
</reference>
<name>A0A0G4FFH6_9ALVE</name>
<dbReference type="PANTHER" id="PTHR13318">
    <property type="entry name" value="PARTNER OF PAIRED, ISOFORM B-RELATED"/>
    <property type="match status" value="1"/>
</dbReference>
<protein>
    <submittedName>
        <fullName evidence="2">Uncharacterized protein</fullName>
    </submittedName>
</protein>
<dbReference type="GO" id="GO:0031146">
    <property type="term" value="P:SCF-dependent proteasomal ubiquitin-dependent protein catabolic process"/>
    <property type="evidence" value="ECO:0007669"/>
    <property type="project" value="TreeGrafter"/>
</dbReference>
<organism evidence="2">
    <name type="scientific">Chromera velia CCMP2878</name>
    <dbReference type="NCBI Taxonomy" id="1169474"/>
    <lineage>
        <taxon>Eukaryota</taxon>
        <taxon>Sar</taxon>
        <taxon>Alveolata</taxon>
        <taxon>Colpodellida</taxon>
        <taxon>Chromeraceae</taxon>
        <taxon>Chromera</taxon>
    </lineage>
</organism>
<dbReference type="AlphaFoldDB" id="A0A0G4FFH6"/>
<gene>
    <name evidence="2" type="ORF">Cvel_3277</name>
</gene>
<dbReference type="GO" id="GO:0019005">
    <property type="term" value="C:SCF ubiquitin ligase complex"/>
    <property type="evidence" value="ECO:0007669"/>
    <property type="project" value="TreeGrafter"/>
</dbReference>
<accession>A0A0G4FFH6</accession>
<dbReference type="VEuPathDB" id="CryptoDB:Cvel_3277"/>
<dbReference type="Gene3D" id="3.80.10.10">
    <property type="entry name" value="Ribonuclease Inhibitor"/>
    <property type="match status" value="1"/>
</dbReference>
<dbReference type="SUPFAM" id="SSF52047">
    <property type="entry name" value="RNI-like"/>
    <property type="match status" value="1"/>
</dbReference>
<feature type="compositionally biased region" description="Basic and acidic residues" evidence="1">
    <location>
        <begin position="1"/>
        <end position="10"/>
    </location>
</feature>
<dbReference type="InterPro" id="IPR032675">
    <property type="entry name" value="LRR_dom_sf"/>
</dbReference>
<sequence>MKETGEKREEQEGDLPEGEADKDRQSSSDSLSGLLPAIRSLGKGPLGGAVEKTEKPLDWSLPPEAPRLDGFSPTQLLFWNFPCLYQREAGKPRSADQQRSIKTGLEYMATLYGHSETVLVRYTKPPPDDALVTSCVPYEQRGWPIFESRLAHLRSKGSAQILQVGSTPAISAAPLAPSDFNTLIDMREGEEKGSESQYAIAFSNGKGDRGRLKRLYESYVRGVIASSPRLELDGLDLSQDSDVAFRDTLQFLRWFHDVLRPEEIRIQSAALKDCGLRSEEIPSLLDVLARLPSLSSLDLSSSHGAREKGILANNLTDDALTGLSSLPSLSMLDLGGATLVGDRTVETIASSLHGLMNLDLDGTAVSGSSLHLLCEGLPRLSLLNLSHTGIADKDLRFATRLSCLRFLFVSCTNVSTEGRRSLEEHRAVRGRLLVKRGKDLKCYHCESSVSSVSFDFSDLSEESSNLSSSPESFK</sequence>
<feature type="region of interest" description="Disordered" evidence="1">
    <location>
        <begin position="1"/>
        <end position="62"/>
    </location>
</feature>
<evidence type="ECO:0000256" key="1">
    <source>
        <dbReference type="SAM" id="MobiDB-lite"/>
    </source>
</evidence>